<proteinExistence type="predicted"/>
<dbReference type="InterPro" id="IPR011701">
    <property type="entry name" value="MFS"/>
</dbReference>
<dbReference type="Pfam" id="PF07690">
    <property type="entry name" value="MFS_1"/>
    <property type="match status" value="1"/>
</dbReference>
<feature type="transmembrane region" description="Helical" evidence="5">
    <location>
        <begin position="248"/>
        <end position="272"/>
    </location>
</feature>
<evidence type="ECO:0000256" key="1">
    <source>
        <dbReference type="ARBA" id="ARBA00004141"/>
    </source>
</evidence>
<feature type="transmembrane region" description="Helical" evidence="5">
    <location>
        <begin position="159"/>
        <end position="179"/>
    </location>
</feature>
<reference evidence="7" key="1">
    <citation type="submission" date="2015-01" db="EMBL/GenBank/DDBJ databases">
        <authorList>
            <person name="Durling Mikael"/>
        </authorList>
    </citation>
    <scope>NUCLEOTIDE SEQUENCE</scope>
</reference>
<dbReference type="PANTHER" id="PTHR23502">
    <property type="entry name" value="MAJOR FACILITATOR SUPERFAMILY"/>
    <property type="match status" value="1"/>
</dbReference>
<name>A0A0B7KKW3_BIOOC</name>
<feature type="transmembrane region" description="Helical" evidence="5">
    <location>
        <begin position="436"/>
        <end position="455"/>
    </location>
</feature>
<dbReference type="GO" id="GO:0022857">
    <property type="term" value="F:transmembrane transporter activity"/>
    <property type="evidence" value="ECO:0007669"/>
    <property type="project" value="InterPro"/>
</dbReference>
<evidence type="ECO:0000256" key="4">
    <source>
        <dbReference type="ARBA" id="ARBA00023136"/>
    </source>
</evidence>
<dbReference type="PROSITE" id="PS50850">
    <property type="entry name" value="MFS"/>
    <property type="match status" value="1"/>
</dbReference>
<feature type="transmembrane region" description="Helical" evidence="5">
    <location>
        <begin position="397"/>
        <end position="415"/>
    </location>
</feature>
<sequence length="570" mass="63867">MTLSRIWQLVTRSKHQLDSHHPIPLSKTIFSFYPSRSTTVQLPRFNCSMWPIVQRRDIAKLVGAEIQKRPSTLEREIERQRSFDSTGLQQDGELAIEDSIIIVRKNGDYDPINPHNWSLVSRAKNIAILCLLVFVQGWAAAAESMGNEAASRAFGVSPVAMNLATAMYLFGVGTGSLFAGPLSETFGRNPVYLIGSFCYLCFVLGCALVKSFSGLIVCRYFVGLLASATLSINGASVNDQFRPVKRAFVFPVVAWANLTGPMIAPIANGWIVSDPALGRAWAEWVTLIISGAAFLLAAAFLPETYFPLLLEWKARELRRATGDRRYTSDHARAESLTQRIWKNLPLPIIFFVKEPVITVLGFYLILLYILRFTFLSGFDYIFKQPYHLSTGLEGSCFASFALGSTIFTLYTPLLYKWARWHTLSERRAQINPEFRLWPAILTAPFLPISLFWLGWTSYPDIPLYSGLAACFIFGIALMSIYVSSYEYITDSYKHHAASALASITMVRYLISGGMVMAARPMYEGIGVHWTMTLLGILSLILTPAPFIFWRKGPTLREKSRYAMGSRPDGP</sequence>
<feature type="transmembrane region" description="Helical" evidence="5">
    <location>
        <begin position="191"/>
        <end position="213"/>
    </location>
</feature>
<feature type="transmembrane region" description="Helical" evidence="5">
    <location>
        <begin position="219"/>
        <end position="236"/>
    </location>
</feature>
<evidence type="ECO:0000313" key="7">
    <source>
        <dbReference type="EMBL" id="CEO57789.1"/>
    </source>
</evidence>
<feature type="transmembrane region" description="Helical" evidence="5">
    <location>
        <begin position="123"/>
        <end position="139"/>
    </location>
</feature>
<feature type="transmembrane region" description="Helical" evidence="5">
    <location>
        <begin position="284"/>
        <end position="310"/>
    </location>
</feature>
<dbReference type="SUPFAM" id="SSF103473">
    <property type="entry name" value="MFS general substrate transporter"/>
    <property type="match status" value="1"/>
</dbReference>
<keyword evidence="2 5" id="KW-0812">Transmembrane</keyword>
<dbReference type="CDD" id="cd17323">
    <property type="entry name" value="MFS_Tpo1_MDR_like"/>
    <property type="match status" value="1"/>
</dbReference>
<accession>A0A0B7KKW3</accession>
<keyword evidence="4 5" id="KW-0472">Membrane</keyword>
<evidence type="ECO:0000256" key="5">
    <source>
        <dbReference type="SAM" id="Phobius"/>
    </source>
</evidence>
<feature type="transmembrane region" description="Helical" evidence="5">
    <location>
        <begin position="356"/>
        <end position="377"/>
    </location>
</feature>
<comment type="subcellular location">
    <subcellularLocation>
        <location evidence="1">Membrane</location>
        <topology evidence="1">Multi-pass membrane protein</topology>
    </subcellularLocation>
</comment>
<gene>
    <name evidence="7" type="ORF">BN869_000013847_1</name>
</gene>
<dbReference type="PANTHER" id="PTHR23502:SF188">
    <property type="entry name" value="MAJOR FACILITATOR SUPERFAMILY (MFS) PROFILE DOMAIN-CONTAINING PROTEIN"/>
    <property type="match status" value="1"/>
</dbReference>
<feature type="transmembrane region" description="Helical" evidence="5">
    <location>
        <begin position="496"/>
        <end position="517"/>
    </location>
</feature>
<dbReference type="AlphaFoldDB" id="A0A0B7KKW3"/>
<dbReference type="InterPro" id="IPR036259">
    <property type="entry name" value="MFS_trans_sf"/>
</dbReference>
<dbReference type="GO" id="GO:0005886">
    <property type="term" value="C:plasma membrane"/>
    <property type="evidence" value="ECO:0007669"/>
    <property type="project" value="TreeGrafter"/>
</dbReference>
<evidence type="ECO:0000256" key="2">
    <source>
        <dbReference type="ARBA" id="ARBA00022692"/>
    </source>
</evidence>
<organism evidence="7">
    <name type="scientific">Bionectria ochroleuca</name>
    <name type="common">Gliocladium roseum</name>
    <dbReference type="NCBI Taxonomy" id="29856"/>
    <lineage>
        <taxon>Eukaryota</taxon>
        <taxon>Fungi</taxon>
        <taxon>Dikarya</taxon>
        <taxon>Ascomycota</taxon>
        <taxon>Pezizomycotina</taxon>
        <taxon>Sordariomycetes</taxon>
        <taxon>Hypocreomycetidae</taxon>
        <taxon>Hypocreales</taxon>
        <taxon>Bionectriaceae</taxon>
        <taxon>Clonostachys</taxon>
    </lineage>
</organism>
<dbReference type="Gene3D" id="1.20.1250.20">
    <property type="entry name" value="MFS general substrate transporter like domains"/>
    <property type="match status" value="1"/>
</dbReference>
<feature type="domain" description="Major facilitator superfamily (MFS) profile" evidence="6">
    <location>
        <begin position="125"/>
        <end position="553"/>
    </location>
</feature>
<feature type="transmembrane region" description="Helical" evidence="5">
    <location>
        <begin position="529"/>
        <end position="549"/>
    </location>
</feature>
<dbReference type="InterPro" id="IPR020846">
    <property type="entry name" value="MFS_dom"/>
</dbReference>
<evidence type="ECO:0000256" key="3">
    <source>
        <dbReference type="ARBA" id="ARBA00022989"/>
    </source>
</evidence>
<feature type="transmembrane region" description="Helical" evidence="5">
    <location>
        <begin position="461"/>
        <end position="484"/>
    </location>
</feature>
<evidence type="ECO:0000259" key="6">
    <source>
        <dbReference type="PROSITE" id="PS50850"/>
    </source>
</evidence>
<dbReference type="EMBL" id="CDPU01000147">
    <property type="protein sequence ID" value="CEO57789.1"/>
    <property type="molecule type" value="Genomic_DNA"/>
</dbReference>
<protein>
    <recommendedName>
        <fullName evidence="6">Major facilitator superfamily (MFS) profile domain-containing protein</fullName>
    </recommendedName>
</protein>
<keyword evidence="3 5" id="KW-1133">Transmembrane helix</keyword>